<dbReference type="EMBL" id="KP881332">
    <property type="protein sequence ID" value="AKA61381.1"/>
    <property type="molecule type" value="Genomic_DNA"/>
</dbReference>
<name>A0A0U1ZYG7_9CAUD</name>
<dbReference type="GeneID" id="28802343"/>
<accession>A0A0U1ZYG7</accession>
<evidence type="ECO:0000313" key="1">
    <source>
        <dbReference type="EMBL" id="AKA61381.1"/>
    </source>
</evidence>
<sequence length="112" mass="13139">MSKLAKFCRKYGEVTGIMESITDYEVYLGRGYKVRCRVGNSLIYILVYKDNHIIARFEEADNIVFPLSDTLEVGTIKDLEELEGLYTNIYTLLGYLYTEYENKVMYEYGRLE</sequence>
<protein>
    <submittedName>
        <fullName evidence="1">Uncharacterized protein</fullName>
    </submittedName>
</protein>
<keyword evidence="2" id="KW-1185">Reference proteome</keyword>
<evidence type="ECO:0000313" key="2">
    <source>
        <dbReference type="Proteomes" id="UP000207597"/>
    </source>
</evidence>
<proteinExistence type="predicted"/>
<dbReference type="RefSeq" id="YP_009275887.1">
    <property type="nucleotide sequence ID" value="NC_030933.1"/>
</dbReference>
<dbReference type="Proteomes" id="UP000207597">
    <property type="component" value="Segment"/>
</dbReference>
<dbReference type="KEGG" id="vg:28802343"/>
<reference evidence="1 2" key="1">
    <citation type="journal article" date="2016" name="Virus Genes">
        <title>Genomic analysis of Staphylococcus phage Stau2 isolated from medical specimen.</title>
        <authorList>
            <person name="Hsieh S.E."/>
            <person name="Tseng Y.H."/>
            <person name="Lo H.H."/>
            <person name="Chen S.T."/>
            <person name="Wu C.N."/>
        </authorList>
    </citation>
    <scope>NUCLEOTIDE SEQUENCE [LARGE SCALE GENOMIC DNA]</scope>
</reference>
<organism evidence="1 2">
    <name type="scientific">Staphylococcus phage Stau2</name>
    <dbReference type="NCBI Taxonomy" id="1200862"/>
    <lineage>
        <taxon>Viruses</taxon>
        <taxon>Duplodnaviria</taxon>
        <taxon>Heunggongvirae</taxon>
        <taxon>Uroviricota</taxon>
        <taxon>Caudoviricetes</taxon>
        <taxon>Herelleviridae</taxon>
        <taxon>Twortvirinae</taxon>
        <taxon>Silviavirus</taxon>
        <taxon>Silviavirus stau2</taxon>
    </lineage>
</organism>
<gene>
    <name evidence="1" type="ORF">Stau2_130</name>
</gene>